<dbReference type="PANTHER" id="PTHR43317">
    <property type="entry name" value="THERMOSPERMINE SYNTHASE ACAULIS5"/>
    <property type="match status" value="1"/>
</dbReference>
<keyword evidence="3" id="KW-1185">Reference proteome</keyword>
<evidence type="ECO:0008006" key="4">
    <source>
        <dbReference type="Google" id="ProtNLM"/>
    </source>
</evidence>
<comment type="caution">
    <text evidence="2">The sequence shown here is derived from an EMBL/GenBank/DDBJ whole genome shotgun (WGS) entry which is preliminary data.</text>
</comment>
<dbReference type="CDD" id="cd02440">
    <property type="entry name" value="AdoMet_MTases"/>
    <property type="match status" value="1"/>
</dbReference>
<gene>
    <name evidence="2" type="ORF">PN838_10840</name>
</gene>
<evidence type="ECO:0000313" key="2">
    <source>
        <dbReference type="EMBL" id="MDC2889170.1"/>
    </source>
</evidence>
<dbReference type="Pfam" id="PF01564">
    <property type="entry name" value="Spermine_synth"/>
    <property type="match status" value="1"/>
</dbReference>
<reference evidence="2 3" key="1">
    <citation type="submission" date="2023-01" db="EMBL/GenBank/DDBJ databases">
        <title>Psychrosphaera sp. nov., isolated from marine algae.</title>
        <authorList>
            <person name="Bayburt H."/>
            <person name="Choi B.J."/>
            <person name="Kim J.M."/>
            <person name="Choi D.G."/>
            <person name="Jeon C.O."/>
        </authorList>
    </citation>
    <scope>NUCLEOTIDE SEQUENCE [LARGE SCALE GENOMIC DNA]</scope>
    <source>
        <strain evidence="2 3">G1-22</strain>
    </source>
</reference>
<keyword evidence="1" id="KW-0620">Polyamine biosynthesis</keyword>
<dbReference type="SUPFAM" id="SSF53335">
    <property type="entry name" value="S-adenosyl-L-methionine-dependent methyltransferases"/>
    <property type="match status" value="1"/>
</dbReference>
<proteinExistence type="predicted"/>
<dbReference type="InterPro" id="IPR029063">
    <property type="entry name" value="SAM-dependent_MTases_sf"/>
</dbReference>
<protein>
    <recommendedName>
        <fullName evidence="4">Spermine/spermidine synthase</fullName>
    </recommendedName>
</protein>
<dbReference type="EMBL" id="JAQOMS010000002">
    <property type="protein sequence ID" value="MDC2889170.1"/>
    <property type="molecule type" value="Genomic_DNA"/>
</dbReference>
<dbReference type="Proteomes" id="UP001528411">
    <property type="component" value="Unassembled WGS sequence"/>
</dbReference>
<sequence length="195" mass="21974">MKLAQTLTPDNENKTIYMVKSSFGNIEIRQSGRQSWLLVNGIVQTAIENSRPYRSLLPHNYVMLLPLNYDDEPKSILELGGGGLFINRYLSHSRPDIKVTSVDCCAEVIDSVKTYFPASANLTIVESDAIDYLEHLIVKNSTFDWVIVDIFIGDSNTLATAQRSIFAKINQCLNQFGWLVINILDTSEQTIEQLN</sequence>
<evidence type="ECO:0000256" key="1">
    <source>
        <dbReference type="ARBA" id="ARBA00023115"/>
    </source>
</evidence>
<accession>A0ABT5FCA8</accession>
<evidence type="ECO:0000313" key="3">
    <source>
        <dbReference type="Proteomes" id="UP001528411"/>
    </source>
</evidence>
<dbReference type="RefSeq" id="WP_272180664.1">
    <property type="nucleotide sequence ID" value="NZ_JAQOMS010000002.1"/>
</dbReference>
<organism evidence="2 3">
    <name type="scientific">Psychrosphaera algicola</name>
    <dbReference type="NCBI Taxonomy" id="3023714"/>
    <lineage>
        <taxon>Bacteria</taxon>
        <taxon>Pseudomonadati</taxon>
        <taxon>Pseudomonadota</taxon>
        <taxon>Gammaproteobacteria</taxon>
        <taxon>Alteromonadales</taxon>
        <taxon>Pseudoalteromonadaceae</taxon>
        <taxon>Psychrosphaera</taxon>
    </lineage>
</organism>
<dbReference type="PANTHER" id="PTHR43317:SF1">
    <property type="entry name" value="THERMOSPERMINE SYNTHASE ACAULIS5"/>
    <property type="match status" value="1"/>
</dbReference>
<name>A0ABT5FCA8_9GAMM</name>
<dbReference type="Gene3D" id="3.40.50.150">
    <property type="entry name" value="Vaccinia Virus protein VP39"/>
    <property type="match status" value="1"/>
</dbReference>